<evidence type="ECO:0000256" key="3">
    <source>
        <dbReference type="ARBA" id="ARBA00012669"/>
    </source>
</evidence>
<organism evidence="11">
    <name type="scientific">candidate division WOR-3 bacterium</name>
    <dbReference type="NCBI Taxonomy" id="2052148"/>
    <lineage>
        <taxon>Bacteria</taxon>
        <taxon>Bacteria division WOR-3</taxon>
    </lineage>
</organism>
<dbReference type="PANTHER" id="PTHR30573">
    <property type="entry name" value="QUINOLINATE SYNTHETASE A"/>
    <property type="match status" value="1"/>
</dbReference>
<keyword evidence="7" id="KW-0479">Metal-binding</keyword>
<reference evidence="11" key="1">
    <citation type="journal article" date="2020" name="mSystems">
        <title>Genome- and Community-Level Interaction Insights into Carbon Utilization and Element Cycling Functions of Hydrothermarchaeota in Hydrothermal Sediment.</title>
        <authorList>
            <person name="Zhou Z."/>
            <person name="Liu Y."/>
            <person name="Xu W."/>
            <person name="Pan J."/>
            <person name="Luo Z.H."/>
            <person name="Li M."/>
        </authorList>
    </citation>
    <scope>NUCLEOTIDE SEQUENCE [LARGE SCALE GENOMIC DNA]</scope>
    <source>
        <strain evidence="11">SpSt-697</strain>
    </source>
</reference>
<evidence type="ECO:0000256" key="5">
    <source>
        <dbReference type="ARBA" id="ARBA00022642"/>
    </source>
</evidence>
<evidence type="ECO:0000313" key="11">
    <source>
        <dbReference type="EMBL" id="HGK63389.1"/>
    </source>
</evidence>
<comment type="pathway">
    <text evidence="2">Cofactor biosynthesis; NAD(+) biosynthesis; quinolinate from iminoaspartate: step 1/1.</text>
</comment>
<dbReference type="GO" id="GO:0008987">
    <property type="term" value="F:quinolinate synthetase A activity"/>
    <property type="evidence" value="ECO:0007669"/>
    <property type="project" value="UniProtKB-UniRule"/>
</dbReference>
<comment type="caution">
    <text evidence="11">The sequence shown here is derived from an EMBL/GenBank/DDBJ whole genome shotgun (WGS) entry which is preliminary data.</text>
</comment>
<accession>A0A7V4E2W3</accession>
<dbReference type="AlphaFoldDB" id="A0A7V4E2W3"/>
<dbReference type="EC" id="2.5.1.72" evidence="3 10"/>
<comment type="cofactor">
    <cofactor evidence="1">
        <name>[4Fe-4S] cluster</name>
        <dbReference type="ChEBI" id="CHEBI:49883"/>
    </cofactor>
</comment>
<dbReference type="InterPro" id="IPR036094">
    <property type="entry name" value="NadA_sf"/>
</dbReference>
<dbReference type="Pfam" id="PF02445">
    <property type="entry name" value="NadA"/>
    <property type="match status" value="1"/>
</dbReference>
<dbReference type="GO" id="GO:0051539">
    <property type="term" value="F:4 iron, 4 sulfur cluster binding"/>
    <property type="evidence" value="ECO:0007669"/>
    <property type="project" value="UniProtKB-KW"/>
</dbReference>
<name>A0A7V4E2W3_UNCW3</name>
<evidence type="ECO:0000256" key="1">
    <source>
        <dbReference type="ARBA" id="ARBA00001966"/>
    </source>
</evidence>
<evidence type="ECO:0000256" key="8">
    <source>
        <dbReference type="ARBA" id="ARBA00023004"/>
    </source>
</evidence>
<evidence type="ECO:0000256" key="7">
    <source>
        <dbReference type="ARBA" id="ARBA00022723"/>
    </source>
</evidence>
<dbReference type="InterPro" id="IPR003473">
    <property type="entry name" value="NadA"/>
</dbReference>
<dbReference type="EMBL" id="DTDR01000058">
    <property type="protein sequence ID" value="HGK63389.1"/>
    <property type="molecule type" value="Genomic_DNA"/>
</dbReference>
<keyword evidence="4" id="KW-0004">4Fe-4S</keyword>
<dbReference type="Gene3D" id="3.40.50.10800">
    <property type="entry name" value="NadA-like"/>
    <property type="match status" value="3"/>
</dbReference>
<protein>
    <recommendedName>
        <fullName evidence="3 10">Quinolinate synthase</fullName>
        <ecNumber evidence="3 10">2.5.1.72</ecNumber>
    </recommendedName>
</protein>
<keyword evidence="5" id="KW-0662">Pyridine nucleotide biosynthesis</keyword>
<evidence type="ECO:0000256" key="6">
    <source>
        <dbReference type="ARBA" id="ARBA00022679"/>
    </source>
</evidence>
<dbReference type="GO" id="GO:0046872">
    <property type="term" value="F:metal ion binding"/>
    <property type="evidence" value="ECO:0007669"/>
    <property type="project" value="UniProtKB-KW"/>
</dbReference>
<dbReference type="PANTHER" id="PTHR30573:SF0">
    <property type="entry name" value="QUINOLINATE SYNTHASE, CHLOROPLASTIC"/>
    <property type="match status" value="1"/>
</dbReference>
<evidence type="ECO:0000256" key="9">
    <source>
        <dbReference type="ARBA" id="ARBA00023014"/>
    </source>
</evidence>
<dbReference type="NCBIfam" id="TIGR00550">
    <property type="entry name" value="nadA"/>
    <property type="match status" value="1"/>
</dbReference>
<evidence type="ECO:0000256" key="4">
    <source>
        <dbReference type="ARBA" id="ARBA00022485"/>
    </source>
</evidence>
<dbReference type="SUPFAM" id="SSF142754">
    <property type="entry name" value="NadA-like"/>
    <property type="match status" value="1"/>
</dbReference>
<evidence type="ECO:0000256" key="10">
    <source>
        <dbReference type="NCBIfam" id="TIGR00550"/>
    </source>
</evidence>
<keyword evidence="9" id="KW-0411">Iron-sulfur</keyword>
<keyword evidence="6" id="KW-0808">Transferase</keyword>
<proteinExistence type="predicted"/>
<gene>
    <name evidence="11" type="primary">nadA</name>
    <name evidence="11" type="ORF">ENU74_02165</name>
</gene>
<evidence type="ECO:0000256" key="2">
    <source>
        <dbReference type="ARBA" id="ARBA00005065"/>
    </source>
</evidence>
<dbReference type="UniPathway" id="UPA00253">
    <property type="reaction ID" value="UER00327"/>
</dbReference>
<dbReference type="NCBIfam" id="NF006878">
    <property type="entry name" value="PRK09375.1-2"/>
    <property type="match status" value="1"/>
</dbReference>
<dbReference type="GO" id="GO:0034628">
    <property type="term" value="P:'de novo' NAD+ biosynthetic process from L-aspartate"/>
    <property type="evidence" value="ECO:0007669"/>
    <property type="project" value="TreeGrafter"/>
</dbReference>
<sequence>MMKDLIKEINELKKKKEAVILVHNYQRPEIYEVADFIGDSLDLSLKAKETKAKLIVFCGVHFMAETAKILNPQAKVIIPDINARCPMADMVDKEKLTIKLASLPPVYVVSYVNTTAEVKALSYICCTSANVVKIISQIPEDKPILFVPDKNLADYAKKKTGRKDIIPWDGFCYVHYLYFKPEDIIQKRKEAPNAKIIAHPECLPEVCEMADFVASTSGMVKLSSLFEEVILATEVGLCERIRREYKNKKCLPLKESAICSNMKKITLEKVLKALEEEVYEIVIEQEIREKAHLALNRMLTL</sequence>
<keyword evidence="8" id="KW-0408">Iron</keyword>